<reference evidence="8 9" key="1">
    <citation type="submission" date="2016-03" db="EMBL/GenBank/DDBJ databases">
        <title>Whole genome sequencing of Grifola frondosa 9006-11.</title>
        <authorList>
            <person name="Min B."/>
            <person name="Park H."/>
            <person name="Kim J.-G."/>
            <person name="Cho H."/>
            <person name="Oh Y.-L."/>
            <person name="Kong W.-S."/>
            <person name="Choi I.-G."/>
        </authorList>
    </citation>
    <scope>NUCLEOTIDE SEQUENCE [LARGE SCALE GENOMIC DNA]</scope>
    <source>
        <strain evidence="8 9">9006-11</strain>
    </source>
</reference>
<comment type="subunit">
    <text evidence="5">Interacts with the MHF histone-fold complex to form the FANCM-MHF complex.</text>
</comment>
<dbReference type="CDD" id="cd18033">
    <property type="entry name" value="DEXDc_FANCM"/>
    <property type="match status" value="1"/>
</dbReference>
<dbReference type="Pfam" id="PF00270">
    <property type="entry name" value="DEAD"/>
    <property type="match status" value="1"/>
</dbReference>
<protein>
    <recommendedName>
        <fullName evidence="5">ATP-dependent DNA helicase</fullName>
        <ecNumber evidence="5">3.6.4.12</ecNumber>
    </recommendedName>
</protein>
<comment type="catalytic activity">
    <reaction evidence="5">
        <text>ATP + H2O = ADP + phosphate + H(+)</text>
        <dbReference type="Rhea" id="RHEA:13065"/>
        <dbReference type="ChEBI" id="CHEBI:15377"/>
        <dbReference type="ChEBI" id="CHEBI:15378"/>
        <dbReference type="ChEBI" id="CHEBI:30616"/>
        <dbReference type="ChEBI" id="CHEBI:43474"/>
        <dbReference type="ChEBI" id="CHEBI:456216"/>
        <dbReference type="EC" id="3.6.4.12"/>
    </reaction>
</comment>
<evidence type="ECO:0000256" key="2">
    <source>
        <dbReference type="ARBA" id="ARBA00022801"/>
    </source>
</evidence>
<accession>A0A1C7MS76</accession>
<dbReference type="STRING" id="5627.A0A1C7MS76"/>
<comment type="caution">
    <text evidence="8">The sequence shown here is derived from an EMBL/GenBank/DDBJ whole genome shotgun (WGS) entry which is preliminary data.</text>
</comment>
<comment type="subcellular location">
    <subcellularLocation>
        <location evidence="5">Nucleus</location>
    </subcellularLocation>
</comment>
<dbReference type="PROSITE" id="PS51192">
    <property type="entry name" value="HELICASE_ATP_BIND_1"/>
    <property type="match status" value="1"/>
</dbReference>
<name>A0A1C7MS76_GRIFR</name>
<dbReference type="InterPro" id="IPR027417">
    <property type="entry name" value="P-loop_NTPase"/>
</dbReference>
<dbReference type="EC" id="3.6.4.12" evidence="5"/>
<feature type="compositionally biased region" description="Basic and acidic residues" evidence="6">
    <location>
        <begin position="142"/>
        <end position="153"/>
    </location>
</feature>
<dbReference type="GO" id="GO:0045003">
    <property type="term" value="P:double-strand break repair via synthesis-dependent strand annealing"/>
    <property type="evidence" value="ECO:0007669"/>
    <property type="project" value="TreeGrafter"/>
</dbReference>
<keyword evidence="1" id="KW-0547">Nucleotide-binding</keyword>
<feature type="region of interest" description="Disordered" evidence="6">
    <location>
        <begin position="139"/>
        <end position="160"/>
    </location>
</feature>
<dbReference type="Proteomes" id="UP000092993">
    <property type="component" value="Unassembled WGS sequence"/>
</dbReference>
<dbReference type="AlphaFoldDB" id="A0A1C7MS76"/>
<dbReference type="GO" id="GO:0005634">
    <property type="term" value="C:nucleus"/>
    <property type="evidence" value="ECO:0007669"/>
    <property type="project" value="UniProtKB-SubCell"/>
</dbReference>
<keyword evidence="9" id="KW-1185">Reference proteome</keyword>
<evidence type="ECO:0000256" key="3">
    <source>
        <dbReference type="ARBA" id="ARBA00022806"/>
    </source>
</evidence>
<dbReference type="SMART" id="SM00487">
    <property type="entry name" value="DEXDc"/>
    <property type="match status" value="1"/>
</dbReference>
<gene>
    <name evidence="8" type="ORF">A0H81_00569</name>
</gene>
<keyword evidence="4" id="KW-0067">ATP-binding</keyword>
<dbReference type="InterPro" id="IPR011545">
    <property type="entry name" value="DEAD/DEAH_box_helicase_dom"/>
</dbReference>
<dbReference type="InterPro" id="IPR044749">
    <property type="entry name" value="FANCM_DEXDc"/>
</dbReference>
<evidence type="ECO:0000259" key="7">
    <source>
        <dbReference type="PROSITE" id="PS51192"/>
    </source>
</evidence>
<evidence type="ECO:0000313" key="8">
    <source>
        <dbReference type="EMBL" id="OBZ79668.1"/>
    </source>
</evidence>
<dbReference type="OrthoDB" id="164902at2759"/>
<keyword evidence="3" id="KW-0347">Helicase</keyword>
<dbReference type="InterPro" id="IPR014001">
    <property type="entry name" value="Helicase_ATP-bd"/>
</dbReference>
<dbReference type="GO" id="GO:0036297">
    <property type="term" value="P:interstrand cross-link repair"/>
    <property type="evidence" value="ECO:0007669"/>
    <property type="project" value="TreeGrafter"/>
</dbReference>
<evidence type="ECO:0000256" key="1">
    <source>
        <dbReference type="ARBA" id="ARBA00022741"/>
    </source>
</evidence>
<dbReference type="GO" id="GO:0005524">
    <property type="term" value="F:ATP binding"/>
    <property type="evidence" value="ECO:0007669"/>
    <property type="project" value="UniProtKB-UniRule"/>
</dbReference>
<evidence type="ECO:0000256" key="4">
    <source>
        <dbReference type="ARBA" id="ARBA00022840"/>
    </source>
</evidence>
<dbReference type="PANTHER" id="PTHR14025">
    <property type="entry name" value="FANCONI ANEMIA GROUP M FANCM FAMILY MEMBER"/>
    <property type="match status" value="1"/>
</dbReference>
<dbReference type="EMBL" id="LUGG01000001">
    <property type="protein sequence ID" value="OBZ79668.1"/>
    <property type="molecule type" value="Genomic_DNA"/>
</dbReference>
<dbReference type="GO" id="GO:0000400">
    <property type="term" value="F:four-way junction DNA binding"/>
    <property type="evidence" value="ECO:0007669"/>
    <property type="project" value="TreeGrafter"/>
</dbReference>
<evidence type="ECO:0000256" key="6">
    <source>
        <dbReference type="SAM" id="MobiDB-lite"/>
    </source>
</evidence>
<dbReference type="SUPFAM" id="SSF52540">
    <property type="entry name" value="P-loop containing nucleoside triphosphate hydrolases"/>
    <property type="match status" value="1"/>
</dbReference>
<dbReference type="PANTHER" id="PTHR14025:SF20">
    <property type="entry name" value="FANCONI ANEMIA GROUP M PROTEIN"/>
    <property type="match status" value="1"/>
</dbReference>
<keyword evidence="2" id="KW-0378">Hydrolase</keyword>
<comment type="similarity">
    <text evidence="5">Belongs to the DEAD box helicase family. DEAH subfamily. FANCM sub-subfamily.</text>
</comment>
<proteinExistence type="inferred from homology"/>
<evidence type="ECO:0000256" key="5">
    <source>
        <dbReference type="RuleBase" id="RU367027"/>
    </source>
</evidence>
<dbReference type="Gene3D" id="3.40.50.300">
    <property type="entry name" value="P-loop containing nucleotide triphosphate hydrolases"/>
    <property type="match status" value="1"/>
</dbReference>
<comment type="function">
    <text evidence="5">ATP-dependent DNA helicase involved in DNA damage repair by homologous recombination and in genome maintenance. Capable of unwinding D-loops. Plays a role in limiting crossover recombinants during mitotic DNA double-strand break (DSB) repair. Component of a FANCM-MHF complex which promotes gene conversion at blocked replication forks, probably by reversal of the stalled fork.</text>
</comment>
<dbReference type="GO" id="GO:0043138">
    <property type="term" value="F:3'-5' DNA helicase activity"/>
    <property type="evidence" value="ECO:0007669"/>
    <property type="project" value="TreeGrafter"/>
</dbReference>
<organism evidence="8 9">
    <name type="scientific">Grifola frondosa</name>
    <name type="common">Maitake</name>
    <name type="synonym">Polyporus frondosus</name>
    <dbReference type="NCBI Taxonomy" id="5627"/>
    <lineage>
        <taxon>Eukaryota</taxon>
        <taxon>Fungi</taxon>
        <taxon>Dikarya</taxon>
        <taxon>Basidiomycota</taxon>
        <taxon>Agaricomycotina</taxon>
        <taxon>Agaricomycetes</taxon>
        <taxon>Polyporales</taxon>
        <taxon>Grifolaceae</taxon>
        <taxon>Grifola</taxon>
    </lineage>
</organism>
<dbReference type="GO" id="GO:0016887">
    <property type="term" value="F:ATP hydrolysis activity"/>
    <property type="evidence" value="ECO:0007669"/>
    <property type="project" value="RHEA"/>
</dbReference>
<feature type="region of interest" description="Disordered" evidence="6">
    <location>
        <begin position="27"/>
        <end position="50"/>
    </location>
</feature>
<feature type="domain" description="Helicase ATP-binding" evidence="7">
    <location>
        <begin position="212"/>
        <end position="366"/>
    </location>
</feature>
<sequence length="366" mass="40918">MSSDDYFEDELDSAFLNEVDAIEAAHVSPPKAKSISYTKRPSRRPATTPDVIEIEDSDDFGDFSLDDAAFQQIDQVCADKYRELHQQGVSNVQPIAGPSKGKLTRTASKGAQMTLFGDLGYPSREKTKQWDHTAFAKTGWRKPKESTEKEVGKGKGKLVKNDDDEPLEFEQFPAPVFSDGPPPPMKLAVDRLAAKTWIYPLNQSRRDYQFNIVKRCLYENTLVALPTGLGKTFIAGVVMLNFYTWFPEGKVVFVAPSKPLVAQQIDACHKTCGIPGSCAAELTGSVPQTRRIDAWREKRVFYMTPQTLLNDLVNERCDPRDIVLLVFDEAHRATGEYAYVQVVRYMMAKNPHFRVLALSATPGGNV</sequence>
<evidence type="ECO:0000313" key="9">
    <source>
        <dbReference type="Proteomes" id="UP000092993"/>
    </source>
</evidence>
<dbReference type="GO" id="GO:0009378">
    <property type="term" value="F:four-way junction helicase activity"/>
    <property type="evidence" value="ECO:0007669"/>
    <property type="project" value="TreeGrafter"/>
</dbReference>